<evidence type="ECO:0000313" key="1">
    <source>
        <dbReference type="EMBL" id="QTA87541.1"/>
    </source>
</evidence>
<dbReference type="Proteomes" id="UP000663722">
    <property type="component" value="Chromosome"/>
</dbReference>
<dbReference type="EMBL" id="CP061800">
    <property type="protein sequence ID" value="QTA87541.1"/>
    <property type="molecule type" value="Genomic_DNA"/>
</dbReference>
<keyword evidence="2" id="KW-1185">Reference proteome</keyword>
<sequence>MPKIIISKYPAKSFPIFYRRCPMTIQNLILENIWPGTYEMTDEKSNFFSEFFG</sequence>
<protein>
    <submittedName>
        <fullName evidence="1">Uncharacterized protein</fullName>
    </submittedName>
</protein>
<reference evidence="1" key="1">
    <citation type="journal article" date="2021" name="Microb. Physiol.">
        <title>Proteogenomic Insights into the Physiology of Marine, Sulfate-Reducing, Filamentous Desulfonema limicola and Desulfonema magnum.</title>
        <authorList>
            <person name="Schnaars V."/>
            <person name="Wohlbrand L."/>
            <person name="Scheve S."/>
            <person name="Hinrichs C."/>
            <person name="Reinhardt R."/>
            <person name="Rabus R."/>
        </authorList>
    </citation>
    <scope>NUCLEOTIDE SEQUENCE</scope>
    <source>
        <strain evidence="1">4be13</strain>
    </source>
</reference>
<dbReference type="KEGG" id="dmm:dnm_035750"/>
<evidence type="ECO:0000313" key="2">
    <source>
        <dbReference type="Proteomes" id="UP000663722"/>
    </source>
</evidence>
<proteinExistence type="predicted"/>
<organism evidence="1 2">
    <name type="scientific">Desulfonema magnum</name>
    <dbReference type="NCBI Taxonomy" id="45655"/>
    <lineage>
        <taxon>Bacteria</taxon>
        <taxon>Pseudomonadati</taxon>
        <taxon>Thermodesulfobacteriota</taxon>
        <taxon>Desulfobacteria</taxon>
        <taxon>Desulfobacterales</taxon>
        <taxon>Desulfococcaceae</taxon>
        <taxon>Desulfonema</taxon>
    </lineage>
</organism>
<gene>
    <name evidence="1" type="ORF">dnm_035750</name>
</gene>
<accession>A0A975BL73</accession>
<dbReference type="AlphaFoldDB" id="A0A975BL73"/>
<name>A0A975BL73_9BACT</name>